<keyword evidence="1 4" id="KW-0732">Signal</keyword>
<keyword evidence="7" id="KW-1185">Reference proteome</keyword>
<organism evidence="6 7">
    <name type="scientific">Cellvibrio japonicus (strain Ueda107)</name>
    <name type="common">Pseudomonas fluorescens subsp. cellulosa</name>
    <dbReference type="NCBI Taxonomy" id="498211"/>
    <lineage>
        <taxon>Bacteria</taxon>
        <taxon>Pseudomonadati</taxon>
        <taxon>Pseudomonadota</taxon>
        <taxon>Gammaproteobacteria</taxon>
        <taxon>Cellvibrionales</taxon>
        <taxon>Cellvibrionaceae</taxon>
        <taxon>Cellvibrio</taxon>
    </lineage>
</organism>
<dbReference type="InterPro" id="IPR002372">
    <property type="entry name" value="PQQ_rpt_dom"/>
</dbReference>
<comment type="function">
    <text evidence="4">Part of the outer membrane protein assembly complex, which is involved in assembly and insertion of beta-barrel proteins into the outer membrane.</text>
</comment>
<dbReference type="InterPro" id="IPR015943">
    <property type="entry name" value="WD40/YVTN_repeat-like_dom_sf"/>
</dbReference>
<dbReference type="SUPFAM" id="SSF50998">
    <property type="entry name" value="Quinoprotein alcohol dehydrogenase-like"/>
    <property type="match status" value="1"/>
</dbReference>
<dbReference type="GO" id="GO:0051205">
    <property type="term" value="P:protein insertion into membrane"/>
    <property type="evidence" value="ECO:0007669"/>
    <property type="project" value="UniProtKB-UniRule"/>
</dbReference>
<dbReference type="KEGG" id="cja:CJA_1484"/>
<keyword evidence="3 4" id="KW-0998">Cell outer membrane</keyword>
<keyword evidence="2 4" id="KW-0472">Membrane</keyword>
<evidence type="ECO:0000256" key="2">
    <source>
        <dbReference type="ARBA" id="ARBA00023136"/>
    </source>
</evidence>
<dbReference type="PANTHER" id="PTHR34512:SF30">
    <property type="entry name" value="OUTER MEMBRANE PROTEIN ASSEMBLY FACTOR BAMB"/>
    <property type="match status" value="1"/>
</dbReference>
<dbReference type="HOGENOM" id="CLU_027480_0_1_6"/>
<dbReference type="PROSITE" id="PS51257">
    <property type="entry name" value="PROKAR_LIPOPROTEIN"/>
    <property type="match status" value="1"/>
</dbReference>
<dbReference type="AlphaFoldDB" id="B3PDM4"/>
<keyword evidence="4" id="KW-0564">Palmitate</keyword>
<dbReference type="Pfam" id="PF13360">
    <property type="entry name" value="PQQ_2"/>
    <property type="match status" value="2"/>
</dbReference>
<evidence type="ECO:0000313" key="6">
    <source>
        <dbReference type="EMBL" id="ACE85358.1"/>
    </source>
</evidence>
<sequence>MRPFLAMTGRWLLVVAAVSLFSGCSWFSKKTGNEPMELVDFKSSVKLDKVWSRGIGDGQSEGFTSLVPALDGDKIYAVDYKGLVVAMNAETGKKLWSRRINQQHTGLWGWIKSYFVAEDPNYQILGGIGAEKGLLLVATYAGEVMALNPESGDELWRVQLSGEILSSPRTNGTVVAAQTINGKLFGLDAKTGKQLWFYENPPPILTLRGTPSPIVLDTAIYAGFSNGRLMAFNPDNGLILWDQRIALPKGRSELERMVDIHASPLIDSGILYAGSYQGRVVAMSRGTGSPIWAKDASTSESLALANGKLFMADSDGKVIAFNASNGEVLWTNEQMLRRRLNGPQTFDQYVAVADFKGYLHILDQEKGEFAERLRVDRKGARAPMLTDGSTLYVYTNRGKLIAYRVKAAK</sequence>
<dbReference type="NCBIfam" id="TIGR03300">
    <property type="entry name" value="assembly_YfgL"/>
    <property type="match status" value="1"/>
</dbReference>
<dbReference type="EMBL" id="CP000934">
    <property type="protein sequence ID" value="ACE85358.1"/>
    <property type="molecule type" value="Genomic_DNA"/>
</dbReference>
<comment type="subcellular location">
    <subcellularLocation>
        <location evidence="4">Cell outer membrane</location>
        <topology evidence="4">Lipid-anchor</topology>
    </subcellularLocation>
</comment>
<dbReference type="RefSeq" id="WP_012487114.1">
    <property type="nucleotide sequence ID" value="NC_010995.1"/>
</dbReference>
<evidence type="ECO:0000313" key="7">
    <source>
        <dbReference type="Proteomes" id="UP000001036"/>
    </source>
</evidence>
<dbReference type="GO" id="GO:0009279">
    <property type="term" value="C:cell outer membrane"/>
    <property type="evidence" value="ECO:0007669"/>
    <property type="project" value="UniProtKB-SubCell"/>
</dbReference>
<evidence type="ECO:0000256" key="3">
    <source>
        <dbReference type="ARBA" id="ARBA00023237"/>
    </source>
</evidence>
<feature type="domain" description="Pyrrolo-quinoline quinone repeat" evidence="5">
    <location>
        <begin position="123"/>
        <end position="332"/>
    </location>
</feature>
<keyword evidence="4" id="KW-0449">Lipoprotein</keyword>
<accession>B3PDM4</accession>
<dbReference type="STRING" id="498211.CJA_1484"/>
<dbReference type="eggNOG" id="COG1520">
    <property type="taxonomic scope" value="Bacteria"/>
</dbReference>
<dbReference type="SMART" id="SM00564">
    <property type="entry name" value="PQQ"/>
    <property type="match status" value="7"/>
</dbReference>
<feature type="domain" description="Pyrrolo-quinoline quinone repeat" evidence="5">
    <location>
        <begin position="50"/>
        <end position="103"/>
    </location>
</feature>
<proteinExistence type="inferred from homology"/>
<name>B3PDM4_CELJU</name>
<dbReference type="Gene3D" id="2.130.10.10">
    <property type="entry name" value="YVTN repeat-like/Quinoprotein amine dehydrogenase"/>
    <property type="match status" value="1"/>
</dbReference>
<dbReference type="GO" id="GO:0043165">
    <property type="term" value="P:Gram-negative-bacterium-type cell outer membrane assembly"/>
    <property type="evidence" value="ECO:0007669"/>
    <property type="project" value="UniProtKB-UniRule"/>
</dbReference>
<evidence type="ECO:0000259" key="5">
    <source>
        <dbReference type="Pfam" id="PF13360"/>
    </source>
</evidence>
<reference evidence="6 7" key="1">
    <citation type="journal article" date="2008" name="J. Bacteriol.">
        <title>Insights into plant cell wall degradation from the genome sequence of the soil bacterium Cellvibrio japonicus.</title>
        <authorList>
            <person name="Deboy R.T."/>
            <person name="Mongodin E.F."/>
            <person name="Fouts D.E."/>
            <person name="Tailford L.E."/>
            <person name="Khouri H."/>
            <person name="Emerson J.B."/>
            <person name="Mohamoud Y."/>
            <person name="Watkins K."/>
            <person name="Henrissat B."/>
            <person name="Gilbert H.J."/>
            <person name="Nelson K.E."/>
        </authorList>
    </citation>
    <scope>NUCLEOTIDE SEQUENCE [LARGE SCALE GENOMIC DNA]</scope>
    <source>
        <strain evidence="6 7">Ueda107</strain>
    </source>
</reference>
<evidence type="ECO:0000256" key="4">
    <source>
        <dbReference type="HAMAP-Rule" id="MF_00923"/>
    </source>
</evidence>
<protein>
    <recommendedName>
        <fullName evidence="4">Outer membrane protein assembly factor BamB</fullName>
    </recommendedName>
</protein>
<dbReference type="InterPro" id="IPR011047">
    <property type="entry name" value="Quinoprotein_ADH-like_sf"/>
</dbReference>
<evidence type="ECO:0000256" key="1">
    <source>
        <dbReference type="ARBA" id="ARBA00022729"/>
    </source>
</evidence>
<comment type="subunit">
    <text evidence="4">Part of the Bam complex.</text>
</comment>
<dbReference type="Proteomes" id="UP000001036">
    <property type="component" value="Chromosome"/>
</dbReference>
<dbReference type="HAMAP" id="MF_00923">
    <property type="entry name" value="OM_assembly_BamB"/>
    <property type="match status" value="1"/>
</dbReference>
<dbReference type="PANTHER" id="PTHR34512">
    <property type="entry name" value="CELL SURFACE PROTEIN"/>
    <property type="match status" value="1"/>
</dbReference>
<dbReference type="InterPro" id="IPR018391">
    <property type="entry name" value="PQQ_b-propeller_rpt"/>
</dbReference>
<dbReference type="InterPro" id="IPR017687">
    <property type="entry name" value="BamB"/>
</dbReference>
<comment type="similarity">
    <text evidence="4">Belongs to the BamB family.</text>
</comment>
<gene>
    <name evidence="4" type="primary">bamB</name>
    <name evidence="6" type="ordered locus">CJA_1484</name>
</gene>